<name>A0A2S0KE30_9ACTN</name>
<feature type="transmembrane region" description="Helical" evidence="2">
    <location>
        <begin position="6"/>
        <end position="25"/>
    </location>
</feature>
<accession>A0A2S0KE30</accession>
<dbReference type="CDD" id="cd12797">
    <property type="entry name" value="M23_peptidase"/>
    <property type="match status" value="1"/>
</dbReference>
<sequence length="313" mass="33969">MNPIAQLAIVQIGVPLVLIVLNAIVPAASWWALGMRALLLGLGLAWLVLGGLWLYPPWWTPFVMVVFALLSLIPPILRLSRGGASRRPWRRWSETAIVAVTAVAVLVVLVVPAAAGRTLPRGPVVDLAEPLDPGTYYVASGGSTIALNRHLATRDSDTWRGQSRGVDLVKVDSLGRRAHGIAPENPEDYFIFGEPVIAPCVGSVVATRDDLVDQRVPQVDRENPAGNYVLLQCGASQVLLAHLRQRSVVVKQGDRVELGTLLGRVGNTGNSSEPHLHLHAQRPSTDSAEPFAGEPEWITIEGHFPIRNRLMRL</sequence>
<feature type="transmembrane region" description="Helical" evidence="2">
    <location>
        <begin position="92"/>
        <end position="115"/>
    </location>
</feature>
<proteinExistence type="predicted"/>
<feature type="transmembrane region" description="Helical" evidence="2">
    <location>
        <begin position="61"/>
        <end position="80"/>
    </location>
</feature>
<dbReference type="RefSeq" id="WP_105941622.1">
    <property type="nucleotide sequence ID" value="NZ_CP027433.1"/>
</dbReference>
<dbReference type="Proteomes" id="UP000239814">
    <property type="component" value="Chromosome"/>
</dbReference>
<dbReference type="GO" id="GO:0004222">
    <property type="term" value="F:metalloendopeptidase activity"/>
    <property type="evidence" value="ECO:0007669"/>
    <property type="project" value="TreeGrafter"/>
</dbReference>
<reference evidence="4 5" key="1">
    <citation type="submission" date="2018-03" db="EMBL/GenBank/DDBJ databases">
        <title>Characteristics and genome of n-alkane degrading marine bacteria Gordonia iterans isolated from crude oil contaminated in Tae-an, South Korea.</title>
        <authorList>
            <person name="Lee S.-S."/>
            <person name="Kim H."/>
        </authorList>
    </citation>
    <scope>NUCLEOTIDE SEQUENCE [LARGE SCALE GENOMIC DNA]</scope>
    <source>
        <strain evidence="4 5">Co17</strain>
    </source>
</reference>
<feature type="region of interest" description="Disordered" evidence="1">
    <location>
        <begin position="265"/>
        <end position="290"/>
    </location>
</feature>
<feature type="transmembrane region" description="Helical" evidence="2">
    <location>
        <begin position="37"/>
        <end position="55"/>
    </location>
</feature>
<evidence type="ECO:0000259" key="3">
    <source>
        <dbReference type="Pfam" id="PF01551"/>
    </source>
</evidence>
<dbReference type="PANTHER" id="PTHR21666">
    <property type="entry name" value="PEPTIDASE-RELATED"/>
    <property type="match status" value="1"/>
</dbReference>
<keyword evidence="2" id="KW-0472">Membrane</keyword>
<dbReference type="InterPro" id="IPR050570">
    <property type="entry name" value="Cell_wall_metabolism_enzyme"/>
</dbReference>
<evidence type="ECO:0000256" key="1">
    <source>
        <dbReference type="SAM" id="MobiDB-lite"/>
    </source>
</evidence>
<dbReference type="OrthoDB" id="9809488at2"/>
<dbReference type="EMBL" id="CP027433">
    <property type="protein sequence ID" value="AVL99890.1"/>
    <property type="molecule type" value="Genomic_DNA"/>
</dbReference>
<keyword evidence="2" id="KW-1133">Transmembrane helix</keyword>
<evidence type="ECO:0000313" key="5">
    <source>
        <dbReference type="Proteomes" id="UP000239814"/>
    </source>
</evidence>
<dbReference type="InterPro" id="IPR016047">
    <property type="entry name" value="M23ase_b-sheet_dom"/>
</dbReference>
<keyword evidence="5" id="KW-1185">Reference proteome</keyword>
<dbReference type="Pfam" id="PF01551">
    <property type="entry name" value="Peptidase_M23"/>
    <property type="match status" value="1"/>
</dbReference>
<gene>
    <name evidence="4" type="ORF">C6V83_05995</name>
</gene>
<evidence type="ECO:0000256" key="2">
    <source>
        <dbReference type="SAM" id="Phobius"/>
    </source>
</evidence>
<dbReference type="AlphaFoldDB" id="A0A2S0KE30"/>
<dbReference type="InterPro" id="IPR011055">
    <property type="entry name" value="Dup_hybrid_motif"/>
</dbReference>
<dbReference type="Gene3D" id="2.70.70.10">
    <property type="entry name" value="Glucose Permease (Domain IIA)"/>
    <property type="match status" value="1"/>
</dbReference>
<keyword evidence="2" id="KW-0812">Transmembrane</keyword>
<dbReference type="SUPFAM" id="SSF51261">
    <property type="entry name" value="Duplicated hybrid motif"/>
    <property type="match status" value="1"/>
</dbReference>
<feature type="domain" description="M23ase beta-sheet core" evidence="3">
    <location>
        <begin position="193"/>
        <end position="282"/>
    </location>
</feature>
<organism evidence="4 5">
    <name type="scientific">Gordonia iterans</name>
    <dbReference type="NCBI Taxonomy" id="1004901"/>
    <lineage>
        <taxon>Bacteria</taxon>
        <taxon>Bacillati</taxon>
        <taxon>Actinomycetota</taxon>
        <taxon>Actinomycetes</taxon>
        <taxon>Mycobacteriales</taxon>
        <taxon>Gordoniaceae</taxon>
        <taxon>Gordonia</taxon>
    </lineage>
</organism>
<evidence type="ECO:0000313" key="4">
    <source>
        <dbReference type="EMBL" id="AVL99890.1"/>
    </source>
</evidence>
<protein>
    <submittedName>
        <fullName evidence="4">Peptidase M23</fullName>
    </submittedName>
</protein>
<dbReference type="PANTHER" id="PTHR21666:SF285">
    <property type="entry name" value="M23 FAMILY METALLOPEPTIDASE"/>
    <property type="match status" value="1"/>
</dbReference>
<dbReference type="KEGG" id="git:C6V83_05995"/>